<keyword evidence="3 6" id="KW-0812">Transmembrane</keyword>
<dbReference type="NCBIfam" id="TIGR00374">
    <property type="entry name" value="flippase-like domain"/>
    <property type="match status" value="1"/>
</dbReference>
<evidence type="ECO:0000313" key="7">
    <source>
        <dbReference type="EMBL" id="MFC3227186.1"/>
    </source>
</evidence>
<keyword evidence="2" id="KW-1003">Cell membrane</keyword>
<evidence type="ECO:0000313" key="8">
    <source>
        <dbReference type="Proteomes" id="UP001595528"/>
    </source>
</evidence>
<protein>
    <submittedName>
        <fullName evidence="7">Lysylphosphatidylglycerol synthase transmembrane domain-containing protein</fullName>
    </submittedName>
</protein>
<dbReference type="PANTHER" id="PTHR40277:SF1">
    <property type="entry name" value="BLL5419 PROTEIN"/>
    <property type="match status" value="1"/>
</dbReference>
<sequence>MVASSRLSSRTMKQLLFLFAKLFVSLLLIGVIAWRIDLSTFGRTLTAADPAILALAAAQLVLQPFIGTVRWRSIVRALGGSLPFGQALRLNFVAIFFNQVLPGAVVGDGVRIWLAQRQGLTWRRAIHSVAADRLFMLGLLVVLVLLAEPWLAERLGIGAAPWLWPAAGAGL</sequence>
<evidence type="ECO:0000256" key="5">
    <source>
        <dbReference type="ARBA" id="ARBA00023136"/>
    </source>
</evidence>
<reference evidence="8" key="1">
    <citation type="journal article" date="2019" name="Int. J. Syst. Evol. Microbiol.">
        <title>The Global Catalogue of Microorganisms (GCM) 10K type strain sequencing project: providing services to taxonomists for standard genome sequencing and annotation.</title>
        <authorList>
            <consortium name="The Broad Institute Genomics Platform"/>
            <consortium name="The Broad Institute Genome Sequencing Center for Infectious Disease"/>
            <person name="Wu L."/>
            <person name="Ma J."/>
        </authorList>
    </citation>
    <scope>NUCLEOTIDE SEQUENCE [LARGE SCALE GENOMIC DNA]</scope>
    <source>
        <strain evidence="8">KCTC 42964</strain>
    </source>
</reference>
<feature type="non-terminal residue" evidence="7">
    <location>
        <position position="171"/>
    </location>
</feature>
<dbReference type="Proteomes" id="UP001595528">
    <property type="component" value="Unassembled WGS sequence"/>
</dbReference>
<name>A0ABV7KY08_9PROT</name>
<evidence type="ECO:0000256" key="3">
    <source>
        <dbReference type="ARBA" id="ARBA00022692"/>
    </source>
</evidence>
<dbReference type="RefSeq" id="WP_379899347.1">
    <property type="nucleotide sequence ID" value="NZ_JBHRTR010000020.1"/>
</dbReference>
<feature type="transmembrane region" description="Helical" evidence="6">
    <location>
        <begin position="15"/>
        <end position="36"/>
    </location>
</feature>
<dbReference type="PANTHER" id="PTHR40277">
    <property type="entry name" value="BLL5419 PROTEIN"/>
    <property type="match status" value="1"/>
</dbReference>
<evidence type="ECO:0000256" key="6">
    <source>
        <dbReference type="SAM" id="Phobius"/>
    </source>
</evidence>
<comment type="caution">
    <text evidence="7">The sequence shown here is derived from an EMBL/GenBank/DDBJ whole genome shotgun (WGS) entry which is preliminary data.</text>
</comment>
<feature type="transmembrane region" description="Helical" evidence="6">
    <location>
        <begin position="134"/>
        <end position="152"/>
    </location>
</feature>
<dbReference type="EMBL" id="JBHRTR010000020">
    <property type="protein sequence ID" value="MFC3227186.1"/>
    <property type="molecule type" value="Genomic_DNA"/>
</dbReference>
<organism evidence="7 8">
    <name type="scientific">Marinibaculum pumilum</name>
    <dbReference type="NCBI Taxonomy" id="1766165"/>
    <lineage>
        <taxon>Bacteria</taxon>
        <taxon>Pseudomonadati</taxon>
        <taxon>Pseudomonadota</taxon>
        <taxon>Alphaproteobacteria</taxon>
        <taxon>Rhodospirillales</taxon>
        <taxon>Rhodospirillaceae</taxon>
        <taxon>Marinibaculum</taxon>
    </lineage>
</organism>
<dbReference type="InterPro" id="IPR022791">
    <property type="entry name" value="L-PG_synthase/AglD"/>
</dbReference>
<comment type="subcellular location">
    <subcellularLocation>
        <location evidence="1">Cell membrane</location>
        <topology evidence="1">Multi-pass membrane protein</topology>
    </subcellularLocation>
</comment>
<keyword evidence="4 6" id="KW-1133">Transmembrane helix</keyword>
<dbReference type="Pfam" id="PF03706">
    <property type="entry name" value="LPG_synthase_TM"/>
    <property type="match status" value="1"/>
</dbReference>
<gene>
    <name evidence="7" type="ORF">ACFOGJ_08100</name>
</gene>
<accession>A0ABV7KY08</accession>
<feature type="transmembrane region" description="Helical" evidence="6">
    <location>
        <begin position="90"/>
        <end position="114"/>
    </location>
</feature>
<evidence type="ECO:0000256" key="4">
    <source>
        <dbReference type="ARBA" id="ARBA00022989"/>
    </source>
</evidence>
<evidence type="ECO:0000256" key="2">
    <source>
        <dbReference type="ARBA" id="ARBA00022475"/>
    </source>
</evidence>
<proteinExistence type="predicted"/>
<feature type="transmembrane region" description="Helical" evidence="6">
    <location>
        <begin position="51"/>
        <end position="69"/>
    </location>
</feature>
<evidence type="ECO:0000256" key="1">
    <source>
        <dbReference type="ARBA" id="ARBA00004651"/>
    </source>
</evidence>
<keyword evidence="8" id="KW-1185">Reference proteome</keyword>
<keyword evidence="5 6" id="KW-0472">Membrane</keyword>